<evidence type="ECO:0000256" key="2">
    <source>
        <dbReference type="ARBA" id="ARBA00023125"/>
    </source>
</evidence>
<evidence type="ECO:0000256" key="1">
    <source>
        <dbReference type="ARBA" id="ARBA00023015"/>
    </source>
</evidence>
<comment type="caution">
    <text evidence="5">The sequence shown here is derived from an EMBL/GenBank/DDBJ whole genome shotgun (WGS) entry which is preliminary data.</text>
</comment>
<dbReference type="PRINTS" id="PR00035">
    <property type="entry name" value="HTHGNTR"/>
</dbReference>
<dbReference type="SMART" id="SM00895">
    <property type="entry name" value="FCD"/>
    <property type="match status" value="1"/>
</dbReference>
<dbReference type="Gene3D" id="1.10.10.10">
    <property type="entry name" value="Winged helix-like DNA-binding domain superfamily/Winged helix DNA-binding domain"/>
    <property type="match status" value="1"/>
</dbReference>
<accession>A0ABU0G4D6</accession>
<dbReference type="SMART" id="SM00345">
    <property type="entry name" value="HTH_GNTR"/>
    <property type="match status" value="1"/>
</dbReference>
<dbReference type="InterPro" id="IPR008920">
    <property type="entry name" value="TF_FadR/GntR_C"/>
</dbReference>
<dbReference type="Pfam" id="PF07729">
    <property type="entry name" value="FCD"/>
    <property type="match status" value="1"/>
</dbReference>
<organism evidence="5 6">
    <name type="scientific">Peteryoungia aggregata LMG 23059</name>
    <dbReference type="NCBI Taxonomy" id="1368425"/>
    <lineage>
        <taxon>Bacteria</taxon>
        <taxon>Pseudomonadati</taxon>
        <taxon>Pseudomonadota</taxon>
        <taxon>Alphaproteobacteria</taxon>
        <taxon>Hyphomicrobiales</taxon>
        <taxon>Rhizobiaceae</taxon>
        <taxon>Peteryoungia</taxon>
    </lineage>
</organism>
<evidence type="ECO:0000259" key="4">
    <source>
        <dbReference type="PROSITE" id="PS50949"/>
    </source>
</evidence>
<sequence length="263" mass="29398">MGLRRQREAMVASVEQHSEGQGPVTVRRPRVRRSITAAIAQDICADRYPPGSQLPRENDLCEIYGVSRTVIRESLKILESKGLLHGKPRVGTVVCDKDDWNILDADVLEWIGPYIKDFDLLGCILEARRTIEPVAAELAASRATTQQIADLESAWRQMRDSSDDPERFTEADVQFHAVLLLASHNQVFRRLSSAIHAALRYALHASNVAVESREDAVVIHGELVEALRMRDGEKARHASNRMLDLAVHDLAAAERVIGRNNSR</sequence>
<dbReference type="EMBL" id="JAUSUW010000001">
    <property type="protein sequence ID" value="MDQ0419560.1"/>
    <property type="molecule type" value="Genomic_DNA"/>
</dbReference>
<dbReference type="Gene3D" id="1.20.120.530">
    <property type="entry name" value="GntR ligand-binding domain-like"/>
    <property type="match status" value="1"/>
</dbReference>
<keyword evidence="3" id="KW-0804">Transcription</keyword>
<dbReference type="SUPFAM" id="SSF46785">
    <property type="entry name" value="Winged helix' DNA-binding domain"/>
    <property type="match status" value="1"/>
</dbReference>
<dbReference type="InterPro" id="IPR036388">
    <property type="entry name" value="WH-like_DNA-bd_sf"/>
</dbReference>
<keyword evidence="6" id="KW-1185">Reference proteome</keyword>
<dbReference type="InterPro" id="IPR011711">
    <property type="entry name" value="GntR_C"/>
</dbReference>
<dbReference type="GO" id="GO:0003677">
    <property type="term" value="F:DNA binding"/>
    <property type="evidence" value="ECO:0007669"/>
    <property type="project" value="UniProtKB-KW"/>
</dbReference>
<evidence type="ECO:0000313" key="6">
    <source>
        <dbReference type="Proteomes" id="UP001238496"/>
    </source>
</evidence>
<dbReference type="Pfam" id="PF00392">
    <property type="entry name" value="GntR"/>
    <property type="match status" value="1"/>
</dbReference>
<evidence type="ECO:0000313" key="5">
    <source>
        <dbReference type="EMBL" id="MDQ0419560.1"/>
    </source>
</evidence>
<gene>
    <name evidence="5" type="ORF">J2045_000570</name>
</gene>
<protein>
    <submittedName>
        <fullName evidence="5">DNA-binding FadR family transcriptional regulator</fullName>
    </submittedName>
</protein>
<reference evidence="5 6" key="1">
    <citation type="submission" date="2023-07" db="EMBL/GenBank/DDBJ databases">
        <title>Genomic Encyclopedia of Type Strains, Phase IV (KMG-IV): sequencing the most valuable type-strain genomes for metagenomic binning, comparative biology and taxonomic classification.</title>
        <authorList>
            <person name="Goeker M."/>
        </authorList>
    </citation>
    <scope>NUCLEOTIDE SEQUENCE [LARGE SCALE GENOMIC DNA]</scope>
    <source>
        <strain evidence="5 6">DSM 1111</strain>
    </source>
</reference>
<dbReference type="InterPro" id="IPR000524">
    <property type="entry name" value="Tscrpt_reg_HTH_GntR"/>
</dbReference>
<dbReference type="PANTHER" id="PTHR43537">
    <property type="entry name" value="TRANSCRIPTIONAL REGULATOR, GNTR FAMILY"/>
    <property type="match status" value="1"/>
</dbReference>
<evidence type="ECO:0000256" key="3">
    <source>
        <dbReference type="ARBA" id="ARBA00023163"/>
    </source>
</evidence>
<dbReference type="InterPro" id="IPR036390">
    <property type="entry name" value="WH_DNA-bd_sf"/>
</dbReference>
<keyword evidence="2 5" id="KW-0238">DNA-binding</keyword>
<feature type="domain" description="HTH gntR-type" evidence="4">
    <location>
        <begin position="29"/>
        <end position="97"/>
    </location>
</feature>
<dbReference type="CDD" id="cd07377">
    <property type="entry name" value="WHTH_GntR"/>
    <property type="match status" value="1"/>
</dbReference>
<dbReference type="PROSITE" id="PS50949">
    <property type="entry name" value="HTH_GNTR"/>
    <property type="match status" value="1"/>
</dbReference>
<dbReference type="SUPFAM" id="SSF48008">
    <property type="entry name" value="GntR ligand-binding domain-like"/>
    <property type="match status" value="1"/>
</dbReference>
<dbReference type="PANTHER" id="PTHR43537:SF44">
    <property type="entry name" value="GNTR FAMILY REGULATORY PROTEIN"/>
    <property type="match status" value="1"/>
</dbReference>
<keyword evidence="1" id="KW-0805">Transcription regulation</keyword>
<dbReference type="Proteomes" id="UP001238496">
    <property type="component" value="Unassembled WGS sequence"/>
</dbReference>
<proteinExistence type="predicted"/>
<name>A0ABU0G4D6_9HYPH</name>